<evidence type="ECO:0000256" key="1">
    <source>
        <dbReference type="SAM" id="MobiDB-lite"/>
    </source>
</evidence>
<name>A0A9D4R1L6_DREPO</name>
<reference evidence="2" key="1">
    <citation type="journal article" date="2019" name="bioRxiv">
        <title>The Genome of the Zebra Mussel, Dreissena polymorpha: A Resource for Invasive Species Research.</title>
        <authorList>
            <person name="McCartney M.A."/>
            <person name="Auch B."/>
            <person name="Kono T."/>
            <person name="Mallez S."/>
            <person name="Zhang Y."/>
            <person name="Obille A."/>
            <person name="Becker A."/>
            <person name="Abrahante J.E."/>
            <person name="Garbe J."/>
            <person name="Badalamenti J.P."/>
            <person name="Herman A."/>
            <person name="Mangelson H."/>
            <person name="Liachko I."/>
            <person name="Sullivan S."/>
            <person name="Sone E.D."/>
            <person name="Koren S."/>
            <person name="Silverstein K.A.T."/>
            <person name="Beckman K.B."/>
            <person name="Gohl D.M."/>
        </authorList>
    </citation>
    <scope>NUCLEOTIDE SEQUENCE</scope>
    <source>
        <strain evidence="2">Duluth1</strain>
        <tissue evidence="2">Whole animal</tissue>
    </source>
</reference>
<protein>
    <submittedName>
        <fullName evidence="2">Uncharacterized protein</fullName>
    </submittedName>
</protein>
<gene>
    <name evidence="2" type="ORF">DPMN_093170</name>
</gene>
<dbReference type="EMBL" id="JAIWYP010000003">
    <property type="protein sequence ID" value="KAH3850697.1"/>
    <property type="molecule type" value="Genomic_DNA"/>
</dbReference>
<proteinExistence type="predicted"/>
<comment type="caution">
    <text evidence="2">The sequence shown here is derived from an EMBL/GenBank/DDBJ whole genome shotgun (WGS) entry which is preliminary data.</text>
</comment>
<evidence type="ECO:0000313" key="2">
    <source>
        <dbReference type="EMBL" id="KAH3850697.1"/>
    </source>
</evidence>
<sequence length="71" mass="7843">MNVPYHHIVGSRGQKSVTKTVKSGGRGDERFVGLSKKGNSTSTMSIIVLLRKRYRRKISSSDRTSSGFNLS</sequence>
<feature type="region of interest" description="Disordered" evidence="1">
    <location>
        <begin position="1"/>
        <end position="36"/>
    </location>
</feature>
<organism evidence="2 3">
    <name type="scientific">Dreissena polymorpha</name>
    <name type="common">Zebra mussel</name>
    <name type="synonym">Mytilus polymorpha</name>
    <dbReference type="NCBI Taxonomy" id="45954"/>
    <lineage>
        <taxon>Eukaryota</taxon>
        <taxon>Metazoa</taxon>
        <taxon>Spiralia</taxon>
        <taxon>Lophotrochozoa</taxon>
        <taxon>Mollusca</taxon>
        <taxon>Bivalvia</taxon>
        <taxon>Autobranchia</taxon>
        <taxon>Heteroconchia</taxon>
        <taxon>Euheterodonta</taxon>
        <taxon>Imparidentia</taxon>
        <taxon>Neoheterodontei</taxon>
        <taxon>Myida</taxon>
        <taxon>Dreissenoidea</taxon>
        <taxon>Dreissenidae</taxon>
        <taxon>Dreissena</taxon>
    </lineage>
</organism>
<keyword evidence="3" id="KW-1185">Reference proteome</keyword>
<accession>A0A9D4R1L6</accession>
<dbReference type="Proteomes" id="UP000828390">
    <property type="component" value="Unassembled WGS sequence"/>
</dbReference>
<dbReference type="AlphaFoldDB" id="A0A9D4R1L6"/>
<evidence type="ECO:0000313" key="3">
    <source>
        <dbReference type="Proteomes" id="UP000828390"/>
    </source>
</evidence>
<reference evidence="2" key="2">
    <citation type="submission" date="2020-11" db="EMBL/GenBank/DDBJ databases">
        <authorList>
            <person name="McCartney M.A."/>
            <person name="Auch B."/>
            <person name="Kono T."/>
            <person name="Mallez S."/>
            <person name="Becker A."/>
            <person name="Gohl D.M."/>
            <person name="Silverstein K.A.T."/>
            <person name="Koren S."/>
            <person name="Bechman K.B."/>
            <person name="Herman A."/>
            <person name="Abrahante J.E."/>
            <person name="Garbe J."/>
        </authorList>
    </citation>
    <scope>NUCLEOTIDE SEQUENCE</scope>
    <source>
        <strain evidence="2">Duluth1</strain>
        <tissue evidence="2">Whole animal</tissue>
    </source>
</reference>